<organism evidence="1 2">
    <name type="scientific">Thermus antranikianii</name>
    <dbReference type="NCBI Taxonomy" id="88190"/>
    <lineage>
        <taxon>Bacteria</taxon>
        <taxon>Thermotogati</taxon>
        <taxon>Deinococcota</taxon>
        <taxon>Deinococci</taxon>
        <taxon>Thermales</taxon>
        <taxon>Thermaceae</taxon>
        <taxon>Thermus</taxon>
    </lineage>
</organism>
<proteinExistence type="predicted"/>
<sequence length="271" mass="28725">MLVVVARGSIPNIEILSAEVLRNVYVTSGGSRSYTLEPPLGTSNVAITGVPEGFSAEFISPADGPSVFYVGKNIGNGAFGIVGSGRGSGNFVYRQVRGFTQGDQYLLFSVYKNTSGNSRIFYFKGFIGGNISVTLPSPWGSGALSLDGLAHPQVSGLNQVGSALRGFALDLMGQAFWIRAFVTKGWLGGATTYKVPNLASTLTYTPFAMGEDVEAYAWAFFAPNTLDFNAVLTGLFPRFYKLSGLLSPTLDVAFVVAEGRYTVGGGTIQFP</sequence>
<reference evidence="1 2" key="1">
    <citation type="submission" date="2019-12" db="EMBL/GenBank/DDBJ databases">
        <authorList>
            <person name="An T."/>
        </authorList>
    </citation>
    <scope>NUCLEOTIDE SEQUENCE [LARGE SCALE GENOMIC DNA]</scope>
    <source>
        <strain evidence="1 2">JCM 19900</strain>
    </source>
</reference>
<dbReference type="Proteomes" id="UP001317488">
    <property type="component" value="Chromosome"/>
</dbReference>
<accession>A0ABY7RRI0</accession>
<dbReference type="EMBL" id="CP046617">
    <property type="protein sequence ID" value="WCM40294.1"/>
    <property type="molecule type" value="Genomic_DNA"/>
</dbReference>
<dbReference type="RefSeq" id="WP_157626425.1">
    <property type="nucleotide sequence ID" value="NZ_CP046617.1"/>
</dbReference>
<evidence type="ECO:0000313" key="2">
    <source>
        <dbReference type="Proteomes" id="UP001317488"/>
    </source>
</evidence>
<keyword evidence="2" id="KW-1185">Reference proteome</keyword>
<protein>
    <submittedName>
        <fullName evidence="1">Uncharacterized protein</fullName>
    </submittedName>
</protein>
<gene>
    <name evidence="1" type="ORF">GO600_09445</name>
</gene>
<evidence type="ECO:0000313" key="1">
    <source>
        <dbReference type="EMBL" id="WCM40294.1"/>
    </source>
</evidence>
<name>A0ABY7RRI0_9DEIN</name>